<feature type="compositionally biased region" description="Gly residues" evidence="1">
    <location>
        <begin position="185"/>
        <end position="199"/>
    </location>
</feature>
<evidence type="ECO:0000256" key="2">
    <source>
        <dbReference type="SAM" id="SignalP"/>
    </source>
</evidence>
<feature type="signal peptide" evidence="2">
    <location>
        <begin position="1"/>
        <end position="22"/>
    </location>
</feature>
<keyword evidence="4" id="KW-1185">Reference proteome</keyword>
<sequence length="199" mass="19565">MVQIANILTILTAGSAVVSASAHSRRDQQAAQQAQIKAAINTYAELLTSVASELNAGGNGPSDGSIKNGMDTFMGLMDSFKQLQQPTAGNSTSFKPNWEGAAIGALVAVPFGILSGGLLGSMTSWSFVGTEQALTNALGFDPIAALLGTPPVGGTGMAGGMPKAPSAPSGSTPPPSAKTAAPAPGMGGMAGMGHSHGGA</sequence>
<evidence type="ECO:0000313" key="3">
    <source>
        <dbReference type="EMBL" id="KAF2423184.1"/>
    </source>
</evidence>
<name>A0A9P4NIQ0_9PEZI</name>
<dbReference type="Proteomes" id="UP000800235">
    <property type="component" value="Unassembled WGS sequence"/>
</dbReference>
<comment type="caution">
    <text evidence="3">The sequence shown here is derived from an EMBL/GenBank/DDBJ whole genome shotgun (WGS) entry which is preliminary data.</text>
</comment>
<accession>A0A9P4NIQ0</accession>
<dbReference type="EMBL" id="MU007084">
    <property type="protein sequence ID" value="KAF2423184.1"/>
    <property type="molecule type" value="Genomic_DNA"/>
</dbReference>
<evidence type="ECO:0000256" key="1">
    <source>
        <dbReference type="SAM" id="MobiDB-lite"/>
    </source>
</evidence>
<evidence type="ECO:0000313" key="4">
    <source>
        <dbReference type="Proteomes" id="UP000800235"/>
    </source>
</evidence>
<feature type="chain" id="PRO_5040125215" evidence="2">
    <location>
        <begin position="23"/>
        <end position="199"/>
    </location>
</feature>
<organism evidence="3 4">
    <name type="scientific">Tothia fuscella</name>
    <dbReference type="NCBI Taxonomy" id="1048955"/>
    <lineage>
        <taxon>Eukaryota</taxon>
        <taxon>Fungi</taxon>
        <taxon>Dikarya</taxon>
        <taxon>Ascomycota</taxon>
        <taxon>Pezizomycotina</taxon>
        <taxon>Dothideomycetes</taxon>
        <taxon>Pleosporomycetidae</taxon>
        <taxon>Venturiales</taxon>
        <taxon>Cylindrosympodiaceae</taxon>
        <taxon>Tothia</taxon>
    </lineage>
</organism>
<reference evidence="3" key="1">
    <citation type="journal article" date="2020" name="Stud. Mycol.">
        <title>101 Dothideomycetes genomes: a test case for predicting lifestyles and emergence of pathogens.</title>
        <authorList>
            <person name="Haridas S."/>
            <person name="Albert R."/>
            <person name="Binder M."/>
            <person name="Bloem J."/>
            <person name="Labutti K."/>
            <person name="Salamov A."/>
            <person name="Andreopoulos B."/>
            <person name="Baker S."/>
            <person name="Barry K."/>
            <person name="Bills G."/>
            <person name="Bluhm B."/>
            <person name="Cannon C."/>
            <person name="Castanera R."/>
            <person name="Culley D."/>
            <person name="Daum C."/>
            <person name="Ezra D."/>
            <person name="Gonzalez J."/>
            <person name="Henrissat B."/>
            <person name="Kuo A."/>
            <person name="Liang C."/>
            <person name="Lipzen A."/>
            <person name="Lutzoni F."/>
            <person name="Magnuson J."/>
            <person name="Mondo S."/>
            <person name="Nolan M."/>
            <person name="Ohm R."/>
            <person name="Pangilinan J."/>
            <person name="Park H.-J."/>
            <person name="Ramirez L."/>
            <person name="Alfaro M."/>
            <person name="Sun H."/>
            <person name="Tritt A."/>
            <person name="Yoshinaga Y."/>
            <person name="Zwiers L.-H."/>
            <person name="Turgeon B."/>
            <person name="Goodwin S."/>
            <person name="Spatafora J."/>
            <person name="Crous P."/>
            <person name="Grigoriev I."/>
        </authorList>
    </citation>
    <scope>NUCLEOTIDE SEQUENCE</scope>
    <source>
        <strain evidence="3">CBS 130266</strain>
    </source>
</reference>
<feature type="region of interest" description="Disordered" evidence="1">
    <location>
        <begin position="156"/>
        <end position="199"/>
    </location>
</feature>
<protein>
    <submittedName>
        <fullName evidence="3">Uncharacterized protein</fullName>
    </submittedName>
</protein>
<keyword evidence="2" id="KW-0732">Signal</keyword>
<gene>
    <name evidence="3" type="ORF">EJ08DRAFT_664519</name>
</gene>
<proteinExistence type="predicted"/>
<dbReference type="AlphaFoldDB" id="A0A9P4NIQ0"/>